<evidence type="ECO:0000259" key="2">
    <source>
        <dbReference type="Pfam" id="PF18013"/>
    </source>
</evidence>
<accession>A0A1X9I9Q1</accession>
<feature type="region of interest" description="Disordered" evidence="1">
    <location>
        <begin position="720"/>
        <end position="747"/>
    </location>
</feature>
<evidence type="ECO:0000313" key="4">
    <source>
        <dbReference type="Proteomes" id="UP000224459"/>
    </source>
</evidence>
<dbReference type="EMBL" id="KX171212">
    <property type="protein sequence ID" value="ANT44773.1"/>
    <property type="molecule type" value="Genomic_DNA"/>
</dbReference>
<sequence length="1321" mass="142983">MAMNDNYRLNISGDSRDLERSLQTIIAMMDAIEERDLGKSVEGFGEKLREIAKLTKEVQNISSKNQDSSFVSAKDMNDTIQSTKEATKLIQEFQKALQEVQNQRISDGIAPDPEVIKTYEKLEGVLGNTKQKMDSMSSVTVGKDGSINSLMKDMERLGTLTDDFYNSTERAREAQERLSQVRATRNRVQRNLEKSEVTNNMTYDQGVQTRQALNSVNTFKNDRERFSAEIEKTRKSYMESKGSHQQLANDFSEGRIDKKTYEKERAQIEATIDARAKEIKNMEALQRELDKTIKYFEGSAQQEFGTRTSDAQRGTYERMMQERAPSIGSHAVMGGLAVGAGMYLQGKGLSETNRPYKVALGQQMGESDYTSLRSTFAKDSIDNKLGLTGTDMLQLAEQYNASAGYTSQEDTRSATVELGTGMRSMGIANSDAYKESMASLIHTGGISGGMEIKDMQNAFIGGLKESGMVGRNEEQLKALTTIAEQNSQGRTLTNKEMDNLTATQAVLAGTGSKALQGEQGAQFMTGLDQGIRGASGDAYNRLAMGWGTEYQGVTGMREFDKQAQKGIADPDNLQNFYDVAMSQGATTEDQKAYFYQNMKNLNPETTVEQSDELFKLMDKGDLSEKELKKRLKDMEDKGSKEKDKNSEDYKESDEGKNDQNKAKFDKLAEDIYDLAQPMRNLHGATMSLPAPFYLLGASAVALAMSFAKSMAMMKGSEMLTRGGVRGSRSRMAGKNTPKGGGNTPKGGGLAGWGSAGMAGLAGMFGMDTPGGEGKQTKGMPSFGGGATDTGTDNKKGTGGGMFGRVRDFFSKDKPVDPNLKDFNTLEKDATNKRRFFGMGDKFKDLFGKISDIGGQSPGGNRTFGSKLKDFAKGSGSKLKGFGKSIWNGAKDPTPGGFSNSNKLVSGAGKAGGLLKKVPYLGLGLMAGEGIARTLGGEDGNQVGGDIASGFLDPLGLGYGKKVGDNLAKKGEEAEKNPVGWGEWKKGDRGLIGNAVTGAWDGIKGIFGGKKAEASEEKGGSGGGSSLDNKDYMKEGKKSPMRARMDAERLREKNNTSETENLQTYRGLLDRFEQLIQEAKSLDIGGGSEDSDSSSDGKSASEIGGTGAKKIWGFFKDKGLSDSQISALMGNLQQESNLDPNAVNGDSGAFGIAQWLGSRKTGLENFAKSKGKKKNDLDVQLDYLWKEMNTDYESNNLKNAGWSKNGSVSKNTSAFAYGFERMGRDEAMMSTREKNAKSFKEKYGGGGSGGFDIPSSLSTPVQAYSSTPTNSTENTTNHNNNVNINVTVEGGSNPEETGDLVGNAIASRISSLDVFTNQQRRK</sequence>
<keyword evidence="4" id="KW-1185">Reference proteome</keyword>
<feature type="compositionally biased region" description="Basic and acidic residues" evidence="1">
    <location>
        <begin position="1027"/>
        <end position="1054"/>
    </location>
</feature>
<feature type="compositionally biased region" description="Gly residues" evidence="1">
    <location>
        <begin position="738"/>
        <end position="747"/>
    </location>
</feature>
<feature type="region of interest" description="Disordered" evidence="1">
    <location>
        <begin position="631"/>
        <end position="662"/>
    </location>
</feature>
<organism evidence="3 4">
    <name type="scientific">Staphylococcus phage vB_SscM-1</name>
    <dbReference type="NCBI Taxonomy" id="1868844"/>
    <lineage>
        <taxon>Viruses</taxon>
        <taxon>Duplodnaviria</taxon>
        <taxon>Heunggongvirae</taxon>
        <taxon>Uroviricota</taxon>
        <taxon>Caudoviricetes</taxon>
        <taxon>Herelleviridae</taxon>
        <taxon>Twortvirinae</taxon>
        <taxon>Sciuriunavirus</taxon>
        <taxon>Sciuriunavirus SscM1</taxon>
    </lineage>
</organism>
<proteinExistence type="predicted"/>
<reference evidence="4" key="1">
    <citation type="submission" date="2016-04" db="EMBL/GenBank/DDBJ databases">
        <authorList>
            <person name="Gasior T."/>
        </authorList>
    </citation>
    <scope>NUCLEOTIDE SEQUENCE [LARGE SCALE GENOMIC DNA]</scope>
</reference>
<feature type="region of interest" description="Disordered" evidence="1">
    <location>
        <begin position="1010"/>
        <end position="1061"/>
    </location>
</feature>
<feature type="compositionally biased region" description="Low complexity" evidence="1">
    <location>
        <begin position="1264"/>
        <end position="1287"/>
    </location>
</feature>
<dbReference type="Gene3D" id="1.10.530.10">
    <property type="match status" value="1"/>
</dbReference>
<evidence type="ECO:0000313" key="3">
    <source>
        <dbReference type="EMBL" id="ANT44773.1"/>
    </source>
</evidence>
<dbReference type="InterPro" id="IPR041219">
    <property type="entry name" value="Phage_lysozyme2"/>
</dbReference>
<protein>
    <submittedName>
        <fullName evidence="3">Tail lysin</fullName>
    </submittedName>
</protein>
<feature type="region of interest" description="Disordered" evidence="1">
    <location>
        <begin position="1081"/>
        <end position="1102"/>
    </location>
</feature>
<feature type="region of interest" description="Disordered" evidence="1">
    <location>
        <begin position="1259"/>
        <end position="1298"/>
    </location>
</feature>
<evidence type="ECO:0000256" key="1">
    <source>
        <dbReference type="SAM" id="MobiDB-lite"/>
    </source>
</evidence>
<dbReference type="Proteomes" id="UP000224459">
    <property type="component" value="Segment"/>
</dbReference>
<feature type="domain" description="Phage tail lysozyme" evidence="2">
    <location>
        <begin position="1107"/>
        <end position="1242"/>
    </location>
</feature>
<dbReference type="Pfam" id="PF18013">
    <property type="entry name" value="Phage_lysozyme2"/>
    <property type="match status" value="1"/>
</dbReference>
<gene>
    <name evidence="3" type="ORF">vB_SscM-1_109</name>
</gene>
<name>A0A1X9I9Q1_9CAUD</name>